<evidence type="ECO:0000313" key="3">
    <source>
        <dbReference type="EMBL" id="KAK7333845.1"/>
    </source>
</evidence>
<keyword evidence="4" id="KW-1185">Reference proteome</keyword>
<feature type="region of interest" description="Disordered" evidence="1">
    <location>
        <begin position="104"/>
        <end position="126"/>
    </location>
</feature>
<dbReference type="Proteomes" id="UP001374584">
    <property type="component" value="Unassembled WGS sequence"/>
</dbReference>
<feature type="transmembrane region" description="Helical" evidence="2">
    <location>
        <begin position="20"/>
        <end position="43"/>
    </location>
</feature>
<keyword evidence="2" id="KW-0812">Transmembrane</keyword>
<keyword evidence="2" id="KW-0472">Membrane</keyword>
<keyword evidence="2" id="KW-1133">Transmembrane helix</keyword>
<dbReference type="AlphaFoldDB" id="A0AAN9QDM7"/>
<evidence type="ECO:0000256" key="1">
    <source>
        <dbReference type="SAM" id="MobiDB-lite"/>
    </source>
</evidence>
<organism evidence="3 4">
    <name type="scientific">Phaseolus coccineus</name>
    <name type="common">Scarlet runner bean</name>
    <name type="synonym">Phaseolus multiflorus</name>
    <dbReference type="NCBI Taxonomy" id="3886"/>
    <lineage>
        <taxon>Eukaryota</taxon>
        <taxon>Viridiplantae</taxon>
        <taxon>Streptophyta</taxon>
        <taxon>Embryophyta</taxon>
        <taxon>Tracheophyta</taxon>
        <taxon>Spermatophyta</taxon>
        <taxon>Magnoliopsida</taxon>
        <taxon>eudicotyledons</taxon>
        <taxon>Gunneridae</taxon>
        <taxon>Pentapetalae</taxon>
        <taxon>rosids</taxon>
        <taxon>fabids</taxon>
        <taxon>Fabales</taxon>
        <taxon>Fabaceae</taxon>
        <taxon>Papilionoideae</taxon>
        <taxon>50 kb inversion clade</taxon>
        <taxon>NPAAA clade</taxon>
        <taxon>indigoferoid/millettioid clade</taxon>
        <taxon>Phaseoleae</taxon>
        <taxon>Phaseolus</taxon>
    </lineage>
</organism>
<feature type="region of interest" description="Disordered" evidence="1">
    <location>
        <begin position="55"/>
        <end position="74"/>
    </location>
</feature>
<reference evidence="3 4" key="1">
    <citation type="submission" date="2024-01" db="EMBL/GenBank/DDBJ databases">
        <title>The genomes of 5 underutilized Papilionoideae crops provide insights into root nodulation and disease resistanc.</title>
        <authorList>
            <person name="Jiang F."/>
        </authorList>
    </citation>
    <scope>NUCLEOTIDE SEQUENCE [LARGE SCALE GENOMIC DNA]</scope>
    <source>
        <strain evidence="3">JINMINGXINNONG_FW02</strain>
        <tissue evidence="3">Leaves</tissue>
    </source>
</reference>
<evidence type="ECO:0000313" key="4">
    <source>
        <dbReference type="Proteomes" id="UP001374584"/>
    </source>
</evidence>
<feature type="region of interest" description="Disordered" evidence="1">
    <location>
        <begin position="157"/>
        <end position="181"/>
    </location>
</feature>
<gene>
    <name evidence="3" type="ORF">VNO80_30624</name>
</gene>
<feature type="compositionally biased region" description="Basic and acidic residues" evidence="1">
    <location>
        <begin position="169"/>
        <end position="181"/>
    </location>
</feature>
<name>A0AAN9QDM7_PHACN</name>
<sequence>MEYERIEKVQCASRWFLVEIWFLSSSRILIWTSMPFVMQAGIISPSKLRMKLLGPHHHRKKDGSNTNSSRTSPARLEDAEFVNSLLASKNDNLDDEEVLSLKPSSDAVLDRRHSGKSSYEPKEYGDTGRVKMQHFQKVGTGTSSTIHALRSMEDENLDYDSNASSSSFEFDKGESREQSCH</sequence>
<evidence type="ECO:0000256" key="2">
    <source>
        <dbReference type="SAM" id="Phobius"/>
    </source>
</evidence>
<feature type="compositionally biased region" description="Polar residues" evidence="1">
    <location>
        <begin position="159"/>
        <end position="168"/>
    </location>
</feature>
<accession>A0AAN9QDM7</accession>
<proteinExistence type="predicted"/>
<comment type="caution">
    <text evidence="3">The sequence shown here is derived from an EMBL/GenBank/DDBJ whole genome shotgun (WGS) entry which is preliminary data.</text>
</comment>
<dbReference type="EMBL" id="JAYMYR010000011">
    <property type="protein sequence ID" value="KAK7333845.1"/>
    <property type="molecule type" value="Genomic_DNA"/>
</dbReference>
<protein>
    <submittedName>
        <fullName evidence="3">Uncharacterized protein</fullName>
    </submittedName>
</protein>